<protein>
    <submittedName>
        <fullName evidence="2">Uncharacterized protein</fullName>
    </submittedName>
</protein>
<dbReference type="EMBL" id="JACSEA010000010">
    <property type="protein sequence ID" value="KAF7390888.1"/>
    <property type="molecule type" value="Genomic_DNA"/>
</dbReference>
<feature type="region of interest" description="Disordered" evidence="1">
    <location>
        <begin position="31"/>
        <end position="51"/>
    </location>
</feature>
<gene>
    <name evidence="2" type="ORF">HZH66_009368</name>
</gene>
<evidence type="ECO:0000313" key="2">
    <source>
        <dbReference type="EMBL" id="KAF7390888.1"/>
    </source>
</evidence>
<evidence type="ECO:0000256" key="1">
    <source>
        <dbReference type="SAM" id="MobiDB-lite"/>
    </source>
</evidence>
<proteinExistence type="predicted"/>
<reference evidence="2" key="1">
    <citation type="journal article" date="2020" name="G3 (Bethesda)">
        <title>High-Quality Assemblies for Three Invasive Social Wasps from the &lt;i&gt;Vespula&lt;/i&gt; Genus.</title>
        <authorList>
            <person name="Harrop T.W.R."/>
            <person name="Guhlin J."/>
            <person name="McLaughlin G.M."/>
            <person name="Permina E."/>
            <person name="Stockwell P."/>
            <person name="Gilligan J."/>
            <person name="Le Lec M.F."/>
            <person name="Gruber M.A.M."/>
            <person name="Quinn O."/>
            <person name="Lovegrove M."/>
            <person name="Duncan E.J."/>
            <person name="Remnant E.J."/>
            <person name="Van Eeckhoven J."/>
            <person name="Graham B."/>
            <person name="Knapp R.A."/>
            <person name="Langford K.W."/>
            <person name="Kronenberg Z."/>
            <person name="Press M.O."/>
            <person name="Eacker S.M."/>
            <person name="Wilson-Rankin E.E."/>
            <person name="Purcell J."/>
            <person name="Lester P.J."/>
            <person name="Dearden P.K."/>
        </authorList>
    </citation>
    <scope>NUCLEOTIDE SEQUENCE</scope>
    <source>
        <strain evidence="2">Marl-1</strain>
    </source>
</reference>
<name>A0A834N1M1_VESVU</name>
<accession>A0A834N1M1</accession>
<feature type="compositionally biased region" description="Basic and acidic residues" evidence="1">
    <location>
        <begin position="35"/>
        <end position="51"/>
    </location>
</feature>
<organism evidence="2 3">
    <name type="scientific">Vespula vulgaris</name>
    <name type="common">Yellow jacket</name>
    <name type="synonym">Wasp</name>
    <dbReference type="NCBI Taxonomy" id="7454"/>
    <lineage>
        <taxon>Eukaryota</taxon>
        <taxon>Metazoa</taxon>
        <taxon>Ecdysozoa</taxon>
        <taxon>Arthropoda</taxon>
        <taxon>Hexapoda</taxon>
        <taxon>Insecta</taxon>
        <taxon>Pterygota</taxon>
        <taxon>Neoptera</taxon>
        <taxon>Endopterygota</taxon>
        <taxon>Hymenoptera</taxon>
        <taxon>Apocrita</taxon>
        <taxon>Aculeata</taxon>
        <taxon>Vespoidea</taxon>
        <taxon>Vespidae</taxon>
        <taxon>Vespinae</taxon>
        <taxon>Vespula</taxon>
    </lineage>
</organism>
<keyword evidence="3" id="KW-1185">Reference proteome</keyword>
<comment type="caution">
    <text evidence="2">The sequence shown here is derived from an EMBL/GenBank/DDBJ whole genome shotgun (WGS) entry which is preliminary data.</text>
</comment>
<sequence>MADTPYLPTYARHPLYVPLAETRRLHGYNIETPLGDDKMERRNTRSDKSEVDPKNVDVLVFEKSIYIYIDSHNPALR</sequence>
<dbReference type="AlphaFoldDB" id="A0A834N1M1"/>
<dbReference type="Proteomes" id="UP000614350">
    <property type="component" value="Unassembled WGS sequence"/>
</dbReference>
<evidence type="ECO:0000313" key="3">
    <source>
        <dbReference type="Proteomes" id="UP000614350"/>
    </source>
</evidence>